<accession>A0A176VLL8</accession>
<organism evidence="2 3">
    <name type="scientific">Marchantia polymorpha subsp. ruderalis</name>
    <dbReference type="NCBI Taxonomy" id="1480154"/>
    <lineage>
        <taxon>Eukaryota</taxon>
        <taxon>Viridiplantae</taxon>
        <taxon>Streptophyta</taxon>
        <taxon>Embryophyta</taxon>
        <taxon>Marchantiophyta</taxon>
        <taxon>Marchantiopsida</taxon>
        <taxon>Marchantiidae</taxon>
        <taxon>Marchantiales</taxon>
        <taxon>Marchantiaceae</taxon>
        <taxon>Marchantia</taxon>
    </lineage>
</organism>
<keyword evidence="3" id="KW-1185">Reference proteome</keyword>
<dbReference type="InterPro" id="IPR013103">
    <property type="entry name" value="RVT_2"/>
</dbReference>
<evidence type="ECO:0000313" key="2">
    <source>
        <dbReference type="EMBL" id="OAE21211.1"/>
    </source>
</evidence>
<protein>
    <recommendedName>
        <fullName evidence="1">Reverse transcriptase Ty1/copia-type domain-containing protein</fullName>
    </recommendedName>
</protein>
<evidence type="ECO:0000259" key="1">
    <source>
        <dbReference type="Pfam" id="PF07727"/>
    </source>
</evidence>
<name>A0A176VLL8_MARPO</name>
<dbReference type="Proteomes" id="UP000077202">
    <property type="component" value="Unassembled WGS sequence"/>
</dbReference>
<dbReference type="Pfam" id="PF07727">
    <property type="entry name" value="RVT_2"/>
    <property type="match status" value="1"/>
</dbReference>
<sequence>MNSVVAFLLDIIREPFPVKVYIGKDREGWSAYNDCEVEQLDVKTAVLDGDMKEEIYMDEPDGNSNSNGRVCLLKKALHGLKQAPRS</sequence>
<evidence type="ECO:0000313" key="3">
    <source>
        <dbReference type="Proteomes" id="UP000077202"/>
    </source>
</evidence>
<proteinExistence type="predicted"/>
<dbReference type="AlphaFoldDB" id="A0A176VLL8"/>
<gene>
    <name evidence="2" type="ORF">AXG93_4012s1420</name>
</gene>
<comment type="caution">
    <text evidence="2">The sequence shown here is derived from an EMBL/GenBank/DDBJ whole genome shotgun (WGS) entry which is preliminary data.</text>
</comment>
<dbReference type="EMBL" id="LVLJ01003523">
    <property type="protein sequence ID" value="OAE21211.1"/>
    <property type="molecule type" value="Genomic_DNA"/>
</dbReference>
<reference evidence="2" key="1">
    <citation type="submission" date="2016-03" db="EMBL/GenBank/DDBJ databases">
        <title>Mechanisms controlling the formation of the plant cell surface in tip-growing cells are functionally conserved among land plants.</title>
        <authorList>
            <person name="Honkanen S."/>
            <person name="Jones V.A."/>
            <person name="Morieri G."/>
            <person name="Champion C."/>
            <person name="Hetherington A.J."/>
            <person name="Kelly S."/>
            <person name="Saint-Marcoux D."/>
            <person name="Proust H."/>
            <person name="Prescott H."/>
            <person name="Dolan L."/>
        </authorList>
    </citation>
    <scope>NUCLEOTIDE SEQUENCE [LARGE SCALE GENOMIC DNA]</scope>
    <source>
        <tissue evidence="2">Whole gametophyte</tissue>
    </source>
</reference>
<feature type="domain" description="Reverse transcriptase Ty1/copia-type" evidence="1">
    <location>
        <begin position="30"/>
        <end position="85"/>
    </location>
</feature>